<organism evidence="2 3">
    <name type="scientific">Aurantimonas endophytica</name>
    <dbReference type="NCBI Taxonomy" id="1522175"/>
    <lineage>
        <taxon>Bacteria</taxon>
        <taxon>Pseudomonadati</taxon>
        <taxon>Pseudomonadota</taxon>
        <taxon>Alphaproteobacteria</taxon>
        <taxon>Hyphomicrobiales</taxon>
        <taxon>Aurantimonadaceae</taxon>
        <taxon>Aurantimonas</taxon>
    </lineage>
</organism>
<reference evidence="2 3" key="1">
    <citation type="submission" date="2020-08" db="EMBL/GenBank/DDBJ databases">
        <title>Genomic Encyclopedia of Type Strains, Phase IV (KMG-IV): sequencing the most valuable type-strain genomes for metagenomic binning, comparative biology and taxonomic classification.</title>
        <authorList>
            <person name="Goeker M."/>
        </authorList>
    </citation>
    <scope>NUCLEOTIDE SEQUENCE [LARGE SCALE GENOMIC DNA]</scope>
    <source>
        <strain evidence="2 3">DSM 103570</strain>
    </source>
</reference>
<evidence type="ECO:0000313" key="3">
    <source>
        <dbReference type="Proteomes" id="UP000588647"/>
    </source>
</evidence>
<dbReference type="RefSeq" id="WP_183206346.1">
    <property type="nucleotide sequence ID" value="NZ_JAAAMM010000001.1"/>
</dbReference>
<accession>A0A7W6HBH6</accession>
<keyword evidence="3" id="KW-1185">Reference proteome</keyword>
<feature type="region of interest" description="Disordered" evidence="1">
    <location>
        <begin position="31"/>
        <end position="64"/>
    </location>
</feature>
<evidence type="ECO:0000256" key="1">
    <source>
        <dbReference type="SAM" id="MobiDB-lite"/>
    </source>
</evidence>
<gene>
    <name evidence="2" type="ORF">GGR03_000920</name>
</gene>
<dbReference type="Proteomes" id="UP000588647">
    <property type="component" value="Unassembled WGS sequence"/>
</dbReference>
<sequence>MILANGTIVAVVDGKNLKLFHNKGTETQLDLAPMADPTIDASNAGSGARHQSSSANPDAHRGDEDAFAAASAEHLNQMALKNKLEHVFIIADPRTLGEMRKHYHANLKGKIVGDLAKDLTGHSVDDIAQAVQKA</sequence>
<evidence type="ECO:0000313" key="2">
    <source>
        <dbReference type="EMBL" id="MBB4001873.1"/>
    </source>
</evidence>
<dbReference type="InterPro" id="IPR041374">
    <property type="entry name" value="BaeRF_family12"/>
</dbReference>
<proteinExistence type="predicted"/>
<comment type="caution">
    <text evidence="2">The sequence shown here is derived from an EMBL/GenBank/DDBJ whole genome shotgun (WGS) entry which is preliminary data.</text>
</comment>
<name>A0A7W6HBH6_9HYPH</name>
<dbReference type="AlphaFoldDB" id="A0A7W6HBH6"/>
<dbReference type="EMBL" id="JACIEM010000001">
    <property type="protein sequence ID" value="MBB4001873.1"/>
    <property type="molecule type" value="Genomic_DNA"/>
</dbReference>
<feature type="compositionally biased region" description="Polar residues" evidence="1">
    <location>
        <begin position="40"/>
        <end position="56"/>
    </location>
</feature>
<dbReference type="Pfam" id="PF18856">
    <property type="entry name" value="baeRF_family12"/>
    <property type="match status" value="1"/>
</dbReference>
<protein>
    <submittedName>
        <fullName evidence="2">Protein required for attachment to host cells</fullName>
    </submittedName>
</protein>